<sequence>MTHWLLEECGGRCESMVLKKTNANAPGVWKYRKEHRRLQGKSRKEDVLRVLVIAAEVKVTLVSELPRSDLSRQFGTAGRPSFTEFLKACAGQAEP</sequence>
<proteinExistence type="predicted"/>
<reference evidence="1 2" key="1">
    <citation type="submission" date="2022-03" db="EMBL/GenBank/DDBJ databases">
        <title>Genome data of Colletotrichum spp.</title>
        <authorList>
            <person name="Utami Y.D."/>
            <person name="Hiruma K."/>
        </authorList>
    </citation>
    <scope>NUCLEOTIDE SEQUENCE [LARGE SCALE GENOMIC DNA]</scope>
    <source>
        <strain evidence="1 2">MAFF 239500</strain>
    </source>
</reference>
<protein>
    <submittedName>
        <fullName evidence="1">Uncharacterized protein</fullName>
    </submittedName>
</protein>
<dbReference type="Proteomes" id="UP001055115">
    <property type="component" value="Unassembled WGS sequence"/>
</dbReference>
<comment type="caution">
    <text evidence="1">The sequence shown here is derived from an EMBL/GenBank/DDBJ whole genome shotgun (WGS) entry which is preliminary data.</text>
</comment>
<keyword evidence="2" id="KW-1185">Reference proteome</keyword>
<dbReference type="EMBL" id="BQXU01000002">
    <property type="protein sequence ID" value="GKT40696.1"/>
    <property type="molecule type" value="Genomic_DNA"/>
</dbReference>
<organism evidence="1 2">
    <name type="scientific">Colletotrichum spaethianum</name>
    <dbReference type="NCBI Taxonomy" id="700344"/>
    <lineage>
        <taxon>Eukaryota</taxon>
        <taxon>Fungi</taxon>
        <taxon>Dikarya</taxon>
        <taxon>Ascomycota</taxon>
        <taxon>Pezizomycotina</taxon>
        <taxon>Sordariomycetes</taxon>
        <taxon>Hypocreomycetidae</taxon>
        <taxon>Glomerellales</taxon>
        <taxon>Glomerellaceae</taxon>
        <taxon>Colletotrichum</taxon>
        <taxon>Colletotrichum spaethianum species complex</taxon>
    </lineage>
</organism>
<dbReference type="RefSeq" id="XP_049123046.1">
    <property type="nucleotide sequence ID" value="XM_049267089.1"/>
</dbReference>
<evidence type="ECO:0000313" key="2">
    <source>
        <dbReference type="Proteomes" id="UP001055115"/>
    </source>
</evidence>
<accession>A0AA37L2W3</accession>
<evidence type="ECO:0000313" key="1">
    <source>
        <dbReference type="EMBL" id="GKT40696.1"/>
    </source>
</evidence>
<dbReference type="GeneID" id="73321679"/>
<dbReference type="AlphaFoldDB" id="A0AA37L2W3"/>
<gene>
    <name evidence="1" type="ORF">ColSpa_00877</name>
</gene>
<name>A0AA37L2W3_9PEZI</name>